<organism evidence="2 3">
    <name type="scientific">Bacillus safensis</name>
    <dbReference type="NCBI Taxonomy" id="561879"/>
    <lineage>
        <taxon>Bacteria</taxon>
        <taxon>Bacillati</taxon>
        <taxon>Bacillota</taxon>
        <taxon>Bacilli</taxon>
        <taxon>Bacillales</taxon>
        <taxon>Bacillaceae</taxon>
        <taxon>Bacillus</taxon>
    </lineage>
</organism>
<evidence type="ECO:0000256" key="1">
    <source>
        <dbReference type="SAM" id="Phobius"/>
    </source>
</evidence>
<protein>
    <submittedName>
        <fullName evidence="2">Uncharacterized protein</fullName>
    </submittedName>
</protein>
<proteinExistence type="predicted"/>
<feature type="transmembrane region" description="Helical" evidence="1">
    <location>
        <begin position="24"/>
        <end position="43"/>
    </location>
</feature>
<evidence type="ECO:0000313" key="3">
    <source>
        <dbReference type="Proteomes" id="UP000464658"/>
    </source>
</evidence>
<dbReference type="EMBL" id="AP021906">
    <property type="protein sequence ID" value="BBP86817.1"/>
    <property type="molecule type" value="Genomic_DNA"/>
</dbReference>
<reference evidence="2 3" key="1">
    <citation type="submission" date="2019-12" db="EMBL/GenBank/DDBJ databases">
        <title>Full genome sequence of a Bacillus safensis strain isolated from commercially available natto in Indonesia.</title>
        <authorList>
            <person name="Yoshida M."/>
            <person name="Uomi M."/>
            <person name="Waturangi D."/>
            <person name="Ekaputri J.J."/>
            <person name="Setiamarga D.H.E."/>
        </authorList>
    </citation>
    <scope>NUCLEOTIDE SEQUENCE [LARGE SCALE GENOMIC DNA]</scope>
    <source>
        <strain evidence="2 3">IDN1</strain>
    </source>
</reference>
<keyword evidence="1" id="KW-1133">Transmembrane helix</keyword>
<keyword evidence="1" id="KW-0812">Transmembrane</keyword>
<dbReference type="InterPro" id="IPR003740">
    <property type="entry name" value="YitT"/>
</dbReference>
<dbReference type="Proteomes" id="UP000464658">
    <property type="component" value="Chromosome"/>
</dbReference>
<gene>
    <name evidence="2" type="ORF">BsIDN1_04350</name>
</gene>
<keyword evidence="1" id="KW-0472">Membrane</keyword>
<dbReference type="Pfam" id="PF02588">
    <property type="entry name" value="YitT_membrane"/>
    <property type="match status" value="1"/>
</dbReference>
<accession>A0A5S9LZL6</accession>
<sequence>MVAVASNSLFLHLTTTWVVNVHELIIGAIFAGIIIGIGIGLVLRAGGTTAGSLPFSEELPTSI</sequence>
<name>A0A5S9LZL6_BACIA</name>
<dbReference type="AlphaFoldDB" id="A0A5S9LZL6"/>
<evidence type="ECO:0000313" key="2">
    <source>
        <dbReference type="EMBL" id="BBP86817.1"/>
    </source>
</evidence>